<dbReference type="GO" id="GO:0004601">
    <property type="term" value="F:peroxidase activity"/>
    <property type="evidence" value="ECO:0007669"/>
    <property type="project" value="UniProtKB-KW"/>
</dbReference>
<evidence type="ECO:0000256" key="13">
    <source>
        <dbReference type="ARBA" id="ARBA00023002"/>
    </source>
</evidence>
<dbReference type="GO" id="GO:0005509">
    <property type="term" value="F:calcium ion binding"/>
    <property type="evidence" value="ECO:0007669"/>
    <property type="project" value="InterPro"/>
</dbReference>
<evidence type="ECO:0000256" key="16">
    <source>
        <dbReference type="ARBA" id="ARBA00023324"/>
    </source>
</evidence>
<dbReference type="SUPFAM" id="SSF63380">
    <property type="entry name" value="Riboflavin synthase domain-like"/>
    <property type="match status" value="1"/>
</dbReference>
<dbReference type="SUPFAM" id="SSF81665">
    <property type="entry name" value="Calcium ATPase, transmembrane domain M"/>
    <property type="match status" value="1"/>
</dbReference>
<dbReference type="GO" id="GO:0016175">
    <property type="term" value="F:superoxide-generating NAD(P)H oxidase activity"/>
    <property type="evidence" value="ECO:0007669"/>
    <property type="project" value="UniProtKB-ARBA"/>
</dbReference>
<dbReference type="GO" id="GO:0042303">
    <property type="term" value="P:molting cycle"/>
    <property type="evidence" value="ECO:0007669"/>
    <property type="project" value="UniProtKB-ARBA"/>
</dbReference>
<keyword evidence="5" id="KW-0285">Flavoprotein</keyword>
<feature type="signal peptide" evidence="21">
    <location>
        <begin position="1"/>
        <end position="22"/>
    </location>
</feature>
<dbReference type="FunFam" id="2.40.30.10:FF:000059">
    <property type="entry name" value="dual oxidase isoform X1"/>
    <property type="match status" value="1"/>
</dbReference>
<feature type="transmembrane region" description="Helical" evidence="20">
    <location>
        <begin position="1115"/>
        <end position="1136"/>
    </location>
</feature>
<protein>
    <recommendedName>
        <fullName evidence="3">NAD(P)H oxidase (H2O2-forming)</fullName>
        <ecNumber evidence="3">1.6.3.1</ecNumber>
    </recommendedName>
</protein>
<reference evidence="24" key="3">
    <citation type="submission" date="2023-05" db="EMBL/GenBank/DDBJ databases">
        <authorList>
            <person name="Smith C.H."/>
        </authorList>
    </citation>
    <scope>NUCLEOTIDE SEQUENCE</scope>
    <source>
        <strain evidence="24">CHS0354</strain>
        <tissue evidence="24">Mantle</tissue>
    </source>
</reference>
<dbReference type="PANTHER" id="PTHR11972:SF175">
    <property type="entry name" value="NAD(P)H OXIDASE (H2O2-FORMING)"/>
    <property type="match status" value="1"/>
</dbReference>
<keyword evidence="10" id="KW-0106">Calcium</keyword>
<evidence type="ECO:0000256" key="6">
    <source>
        <dbReference type="ARBA" id="ARBA00022692"/>
    </source>
</evidence>
<dbReference type="PRINTS" id="PR00457">
    <property type="entry name" value="ANPEROXIDASE"/>
</dbReference>
<dbReference type="InterPro" id="IPR019791">
    <property type="entry name" value="Haem_peroxidase_animal"/>
</dbReference>
<feature type="domain" description="EF-hand" evidence="22">
    <location>
        <begin position="815"/>
        <end position="850"/>
    </location>
</feature>
<dbReference type="GO" id="GO:0042744">
    <property type="term" value="P:hydrogen peroxide catabolic process"/>
    <property type="evidence" value="ECO:0007669"/>
    <property type="project" value="UniProtKB-KW"/>
</dbReference>
<evidence type="ECO:0000256" key="7">
    <source>
        <dbReference type="ARBA" id="ARBA00022723"/>
    </source>
</evidence>
<keyword evidence="4" id="KW-0575">Peroxidase</keyword>
<gene>
    <name evidence="24" type="ORF">CHS0354_019627</name>
</gene>
<feature type="chain" id="PRO_5042187933" description="NAD(P)H oxidase (H2O2-forming)" evidence="21">
    <location>
        <begin position="23"/>
        <end position="1533"/>
    </location>
</feature>
<dbReference type="GO" id="GO:0006979">
    <property type="term" value="P:response to oxidative stress"/>
    <property type="evidence" value="ECO:0007669"/>
    <property type="project" value="InterPro"/>
</dbReference>
<evidence type="ECO:0000256" key="21">
    <source>
        <dbReference type="SAM" id="SignalP"/>
    </source>
</evidence>
<feature type="transmembrane region" description="Helical" evidence="20">
    <location>
        <begin position="1200"/>
        <end position="1223"/>
    </location>
</feature>
<feature type="transmembrane region" description="Helical" evidence="20">
    <location>
        <begin position="1164"/>
        <end position="1188"/>
    </location>
</feature>
<evidence type="ECO:0000256" key="11">
    <source>
        <dbReference type="ARBA" id="ARBA00022857"/>
    </source>
</evidence>
<keyword evidence="9" id="KW-0274">FAD</keyword>
<dbReference type="Gene3D" id="3.40.50.80">
    <property type="entry name" value="Nucleotide-binding domain of ferredoxin-NADP reductase (FNR) module"/>
    <property type="match status" value="1"/>
</dbReference>
<dbReference type="Pfam" id="PF01794">
    <property type="entry name" value="Ferric_reduct"/>
    <property type="match status" value="1"/>
</dbReference>
<dbReference type="Pfam" id="PF03098">
    <property type="entry name" value="An_peroxidase"/>
    <property type="match status" value="1"/>
</dbReference>
<evidence type="ECO:0000256" key="9">
    <source>
        <dbReference type="ARBA" id="ARBA00022827"/>
    </source>
</evidence>
<dbReference type="Pfam" id="PF08022">
    <property type="entry name" value="FAD_binding_8"/>
    <property type="match status" value="1"/>
</dbReference>
<keyword evidence="11" id="KW-0521">NADP</keyword>
<dbReference type="Pfam" id="PF13833">
    <property type="entry name" value="EF-hand_8"/>
    <property type="match status" value="1"/>
</dbReference>
<evidence type="ECO:0000256" key="5">
    <source>
        <dbReference type="ARBA" id="ARBA00022630"/>
    </source>
</evidence>
<dbReference type="GO" id="GO:0043020">
    <property type="term" value="C:NADPH oxidase complex"/>
    <property type="evidence" value="ECO:0007669"/>
    <property type="project" value="TreeGrafter"/>
</dbReference>
<keyword evidence="6 20" id="KW-0812">Transmembrane</keyword>
<dbReference type="PROSITE" id="PS50222">
    <property type="entry name" value="EF_HAND_2"/>
    <property type="match status" value="2"/>
</dbReference>
<dbReference type="CDD" id="cd06186">
    <property type="entry name" value="NOX_Duox_like_FAD_NADP"/>
    <property type="match status" value="1"/>
</dbReference>
<feature type="transmembrane region" description="Helical" evidence="20">
    <location>
        <begin position="1061"/>
        <end position="1086"/>
    </location>
</feature>
<dbReference type="GO" id="GO:0042742">
    <property type="term" value="P:defense response to bacterium"/>
    <property type="evidence" value="ECO:0007669"/>
    <property type="project" value="UniProtKB-ARBA"/>
</dbReference>
<dbReference type="InterPro" id="IPR013112">
    <property type="entry name" value="FAD-bd_8"/>
</dbReference>
<feature type="region of interest" description="Disordered" evidence="19">
    <location>
        <begin position="969"/>
        <end position="992"/>
    </location>
</feature>
<comment type="similarity">
    <text evidence="2">In the N-terminal section; belongs to the peroxidase family.</text>
</comment>
<dbReference type="GO" id="GO:0016324">
    <property type="term" value="C:apical plasma membrane"/>
    <property type="evidence" value="ECO:0007669"/>
    <property type="project" value="UniProtKB-SubCell"/>
</dbReference>
<feature type="compositionally biased region" description="Low complexity" evidence="19">
    <location>
        <begin position="973"/>
        <end position="992"/>
    </location>
</feature>
<evidence type="ECO:0000256" key="20">
    <source>
        <dbReference type="SAM" id="Phobius"/>
    </source>
</evidence>
<dbReference type="InterPro" id="IPR017938">
    <property type="entry name" value="Riboflavin_synthase-like_b-brl"/>
</dbReference>
<dbReference type="InterPro" id="IPR050369">
    <property type="entry name" value="RBOH/FRE"/>
</dbReference>
<feature type="transmembrane region" description="Helical" evidence="20">
    <location>
        <begin position="586"/>
        <end position="609"/>
    </location>
</feature>
<keyword evidence="13" id="KW-0560">Oxidoreductase</keyword>
<comment type="caution">
    <text evidence="24">The sequence shown here is derived from an EMBL/GenBank/DDBJ whole genome shotgun (WGS) entry which is preliminary data.</text>
</comment>
<dbReference type="SUPFAM" id="SSF52343">
    <property type="entry name" value="Ferredoxin reductase-like, C-terminal NADP-linked domain"/>
    <property type="match status" value="1"/>
</dbReference>
<dbReference type="CDD" id="cd00051">
    <property type="entry name" value="EFh"/>
    <property type="match status" value="1"/>
</dbReference>
<dbReference type="SUPFAM" id="SSF48113">
    <property type="entry name" value="Heme-dependent peroxidases"/>
    <property type="match status" value="1"/>
</dbReference>
<evidence type="ECO:0000256" key="15">
    <source>
        <dbReference type="ARBA" id="ARBA00023180"/>
    </source>
</evidence>
<dbReference type="InterPro" id="IPR037120">
    <property type="entry name" value="Haem_peroxidase_sf_animal"/>
</dbReference>
<keyword evidence="8" id="KW-0677">Repeat</keyword>
<comment type="catalytic activity">
    <reaction evidence="17">
        <text>NADH + O2 + H(+) = H2O2 + NAD(+)</text>
        <dbReference type="Rhea" id="RHEA:11264"/>
        <dbReference type="ChEBI" id="CHEBI:15378"/>
        <dbReference type="ChEBI" id="CHEBI:15379"/>
        <dbReference type="ChEBI" id="CHEBI:16240"/>
        <dbReference type="ChEBI" id="CHEBI:57540"/>
        <dbReference type="ChEBI" id="CHEBI:57945"/>
        <dbReference type="EC" id="1.6.3.1"/>
    </reaction>
</comment>
<dbReference type="InterPro" id="IPR013130">
    <property type="entry name" value="Fe3_Rdtase_TM_dom"/>
</dbReference>
<dbReference type="EMBL" id="JAEAOA010001198">
    <property type="protein sequence ID" value="KAK3605950.1"/>
    <property type="molecule type" value="Genomic_DNA"/>
</dbReference>
<evidence type="ECO:0000256" key="1">
    <source>
        <dbReference type="ARBA" id="ARBA00004424"/>
    </source>
</evidence>
<dbReference type="SFLD" id="SFLDG01169">
    <property type="entry name" value="NADPH_oxidase_subgroup_(NOX)"/>
    <property type="match status" value="1"/>
</dbReference>
<evidence type="ECO:0000256" key="2">
    <source>
        <dbReference type="ARBA" id="ARBA00005644"/>
    </source>
</evidence>
<dbReference type="SUPFAM" id="SSF47473">
    <property type="entry name" value="EF-hand"/>
    <property type="match status" value="1"/>
</dbReference>
<keyword evidence="14 20" id="KW-0472">Membrane</keyword>
<dbReference type="InterPro" id="IPR011992">
    <property type="entry name" value="EF-hand-dom_pair"/>
</dbReference>
<keyword evidence="25" id="KW-1185">Reference proteome</keyword>
<dbReference type="EC" id="1.6.3.1" evidence="3"/>
<evidence type="ECO:0000256" key="14">
    <source>
        <dbReference type="ARBA" id="ARBA00023136"/>
    </source>
</evidence>
<dbReference type="Proteomes" id="UP001195483">
    <property type="component" value="Unassembled WGS sequence"/>
</dbReference>
<dbReference type="Pfam" id="PF08030">
    <property type="entry name" value="NAD_binding_6"/>
    <property type="match status" value="1"/>
</dbReference>
<reference evidence="24" key="1">
    <citation type="journal article" date="2021" name="Genome Biol. Evol.">
        <title>A High-Quality Reference Genome for a Parasitic Bivalve with Doubly Uniparental Inheritance (Bivalvia: Unionida).</title>
        <authorList>
            <person name="Smith C.H."/>
        </authorList>
    </citation>
    <scope>NUCLEOTIDE SEQUENCE</scope>
    <source>
        <strain evidence="24">CHS0354</strain>
    </source>
</reference>
<evidence type="ECO:0000256" key="12">
    <source>
        <dbReference type="ARBA" id="ARBA00022989"/>
    </source>
</evidence>
<evidence type="ECO:0000256" key="18">
    <source>
        <dbReference type="ARBA" id="ARBA00048762"/>
    </source>
</evidence>
<dbReference type="PANTHER" id="PTHR11972">
    <property type="entry name" value="NADPH OXIDASE"/>
    <property type="match status" value="1"/>
</dbReference>
<evidence type="ECO:0000259" key="23">
    <source>
        <dbReference type="PROSITE" id="PS51384"/>
    </source>
</evidence>
<evidence type="ECO:0000313" key="24">
    <source>
        <dbReference type="EMBL" id="KAK3605950.1"/>
    </source>
</evidence>
<dbReference type="PROSITE" id="PS51384">
    <property type="entry name" value="FAD_FR"/>
    <property type="match status" value="1"/>
</dbReference>
<organism evidence="24 25">
    <name type="scientific">Potamilus streckersoni</name>
    <dbReference type="NCBI Taxonomy" id="2493646"/>
    <lineage>
        <taxon>Eukaryota</taxon>
        <taxon>Metazoa</taxon>
        <taxon>Spiralia</taxon>
        <taxon>Lophotrochozoa</taxon>
        <taxon>Mollusca</taxon>
        <taxon>Bivalvia</taxon>
        <taxon>Autobranchia</taxon>
        <taxon>Heteroconchia</taxon>
        <taxon>Palaeoheterodonta</taxon>
        <taxon>Unionida</taxon>
        <taxon>Unionoidea</taxon>
        <taxon>Unionidae</taxon>
        <taxon>Ambleminae</taxon>
        <taxon>Lampsilini</taxon>
        <taxon>Potamilus</taxon>
    </lineage>
</organism>
<evidence type="ECO:0000256" key="19">
    <source>
        <dbReference type="SAM" id="MobiDB-lite"/>
    </source>
</evidence>
<reference evidence="24" key="2">
    <citation type="journal article" date="2021" name="Genome Biol. Evol.">
        <title>Developing a high-quality reference genome for a parasitic bivalve with doubly uniparental inheritance (Bivalvia: Unionida).</title>
        <authorList>
            <person name="Smith C.H."/>
        </authorList>
    </citation>
    <scope>NUCLEOTIDE SEQUENCE</scope>
    <source>
        <strain evidence="24">CHS0354</strain>
        <tissue evidence="24">Mantle</tissue>
    </source>
</reference>
<dbReference type="PROSITE" id="PS00018">
    <property type="entry name" value="EF_HAND_1"/>
    <property type="match status" value="1"/>
</dbReference>
<dbReference type="InterPro" id="IPR010255">
    <property type="entry name" value="Haem_peroxidase_sf"/>
</dbReference>
<comment type="subcellular location">
    <subcellularLocation>
        <location evidence="1">Apical cell membrane</location>
        <topology evidence="1">Multi-pass membrane protein</topology>
    </subcellularLocation>
</comment>
<sequence>MDVTTIIAIFPLIQFLLCTVAGYGSQRFDGYYNNLNQPRLGSSGRPLEQNCSTYYADYTYQPAGSDRPSARLISEELFYQPPFSSVPSSRNFTAMFAFFSQLVALEMIDTDDTTCPVELIKIVVPKCDKGFDPECSGDKYLPYERVVYDKHTGQSPNIPRKQLNSATSFIDASFVYGSNMVRATYLQADNSPLLASGDVWNKYPAKNDILLPFVANPNPVEHVIQDQKSLWKLGDKHVQENPALVSFAVLFFRWHNYLARRFQKQHPDWTPDEVFTKTRHWVKASLQNIIYYEWLPLFMKQSLPNYTGYKPYINPDVTYLFDAVALRYFTTMIPSGIYQRTGKCMPVRDKDEKHIRMCNSYWKAQEVLLQREEGVEETLMGLATQLAEEEDTMIIEDLQSKFYGPLHFSRHDFVAYTIMRGRDYGLPDYNTTRQHFGLPPLQVWEDINPWLKQKNPQLIMKLKNVYGSLGKVDAFVGAMFETTPNGPGELISAIVYDQFIRVRDGDRFWFESTENGLFSEAEITEIRKIRLYDIIVNSTNIDHDQIQPNVFKSADLPCKHVEHINSSDLPVCTSHKGYDYFAGSEITYIIVWVCFGLIPFVCILFAYIISKFKSWNYRKQKRNVLQNMKDTVFNIQPGTLSNFKSVEWVGENENARPVVIRIKTKCQLDVLNPSGKKLRSINMSNFISVEAILSSNKGQTTILIKVPKEYDLVLQFPTESQRRYFVDYLKETISEYDRQLQTKEMKLKHIYSSAFTQKKRNAVLERFFKTVFSEAFQMDYDPQLDKEAIETRQAKEILEIELTKEEFADAMSVKPNSEFVENMFMLMDTDHNGYISFGELLNAVVLLSKGSCQDKLQTLFRMFDLECKGCLQKDELTRFFSSLLEMASSNLGKQEVADLVESICTQNGLTGQTAINFEDFCQLLSPQMDKLWNAGIEWKGCKDCYPNQERKKSADVKKKATATSNALHRNWKGSPTASVSSASNGSAGSQSSIVGKPTKFIAIRETYTPLKAKMKKIKHFFENNRQHIFFLVLFYGICFGLFLEIFYRYTVEREHSGLRALMSYGISFTRGAAAVMSFTFSLLLLTMCRNIITFLRGTFLNLYVPFDSHVAFHKIVAWTALFFTGIHVLGYSFNFYQLATQPTKYLCVFDSIVFRADFLPTIEFWLFGNMTGFTGVLLVIIIYIIYVFATQTARRYIFNAFWVSHKLIIFLYILTILHGASIIVQKPMFHVYFVGPAILFSIDKMISLSRKRMEICVIKAENLASEVTFIEFKRPSHFEYKSGQWVRIACLAQGRNEYHPFTLTSAPHEDSLSLHIRALGPWTWNLRNNFDPENLKDGPLPKLYLDGPYGAGQQDWYQYEVSVLVGAGIGVTPYASILKDFVHMATIKSTYKIRCQKLYFIWITGSQRHFEWLLDILREVESIDEKGVVSIDIFITQFFQNFDLRTAMLYICEEHFQKLSGGKSVFTGLKAATHFGRPQLCSMFGALHKAHPQVRKVGVFSCGPPGVTKSVERACEETSRTTRALFEHHFENF</sequence>
<feature type="domain" description="FAD-binding FR-type" evidence="23">
    <location>
        <begin position="1250"/>
        <end position="1355"/>
    </location>
</feature>
<dbReference type="Gene3D" id="1.10.238.10">
    <property type="entry name" value="EF-hand"/>
    <property type="match status" value="1"/>
</dbReference>
<dbReference type="FunFam" id="3.40.50.80:FF:000020">
    <property type="entry name" value="Dual oxidase 1"/>
    <property type="match status" value="1"/>
</dbReference>
<feature type="transmembrane region" description="Helical" evidence="20">
    <location>
        <begin position="1028"/>
        <end position="1049"/>
    </location>
</feature>
<dbReference type="GO" id="GO:0016174">
    <property type="term" value="F:NAD(P)H oxidase H2O2-forming activity"/>
    <property type="evidence" value="ECO:0007669"/>
    <property type="project" value="UniProtKB-EC"/>
</dbReference>
<keyword evidence="12 20" id="KW-1133">Transmembrane helix</keyword>
<keyword evidence="16" id="KW-0376">Hydrogen peroxide</keyword>
<dbReference type="Gene3D" id="1.10.640.10">
    <property type="entry name" value="Haem peroxidase domain superfamily, animal type"/>
    <property type="match status" value="1"/>
</dbReference>
<evidence type="ECO:0000256" key="4">
    <source>
        <dbReference type="ARBA" id="ARBA00022559"/>
    </source>
</evidence>
<dbReference type="GO" id="GO:0042554">
    <property type="term" value="P:superoxide anion generation"/>
    <property type="evidence" value="ECO:0007669"/>
    <property type="project" value="TreeGrafter"/>
</dbReference>
<dbReference type="InterPro" id="IPR002048">
    <property type="entry name" value="EF_hand_dom"/>
</dbReference>
<dbReference type="InterPro" id="IPR023298">
    <property type="entry name" value="ATPase_P-typ_TM_dom_sf"/>
</dbReference>
<evidence type="ECO:0000256" key="17">
    <source>
        <dbReference type="ARBA" id="ARBA00047455"/>
    </source>
</evidence>
<proteinExistence type="inferred from homology"/>
<dbReference type="InterPro" id="IPR013121">
    <property type="entry name" value="Fe_red_NAD-bd_6"/>
</dbReference>
<dbReference type="InterPro" id="IPR039261">
    <property type="entry name" value="FNR_nucleotide-bd"/>
</dbReference>
<dbReference type="PROSITE" id="PS50292">
    <property type="entry name" value="PEROXIDASE_3"/>
    <property type="match status" value="1"/>
</dbReference>
<dbReference type="Gene3D" id="2.40.30.10">
    <property type="entry name" value="Translation factors"/>
    <property type="match status" value="1"/>
</dbReference>
<keyword evidence="21" id="KW-0732">Signal</keyword>
<evidence type="ECO:0000256" key="10">
    <source>
        <dbReference type="ARBA" id="ARBA00022837"/>
    </source>
</evidence>
<name>A0AAE0T9U4_9BIVA</name>
<comment type="catalytic activity">
    <reaction evidence="18">
        <text>NADPH + O2 + H(+) = H2O2 + NADP(+)</text>
        <dbReference type="Rhea" id="RHEA:11260"/>
        <dbReference type="ChEBI" id="CHEBI:15378"/>
        <dbReference type="ChEBI" id="CHEBI:15379"/>
        <dbReference type="ChEBI" id="CHEBI:16240"/>
        <dbReference type="ChEBI" id="CHEBI:57783"/>
        <dbReference type="ChEBI" id="CHEBI:58349"/>
        <dbReference type="EC" id="1.6.3.1"/>
    </reaction>
</comment>
<dbReference type="GO" id="GO:0009886">
    <property type="term" value="P:post-embryonic animal morphogenesis"/>
    <property type="evidence" value="ECO:0007669"/>
    <property type="project" value="UniProtKB-ARBA"/>
</dbReference>
<dbReference type="GO" id="GO:0020037">
    <property type="term" value="F:heme binding"/>
    <property type="evidence" value="ECO:0007669"/>
    <property type="project" value="InterPro"/>
</dbReference>
<dbReference type="InterPro" id="IPR018247">
    <property type="entry name" value="EF_Hand_1_Ca_BS"/>
</dbReference>
<keyword evidence="7" id="KW-0479">Metal-binding</keyword>
<evidence type="ECO:0000313" key="25">
    <source>
        <dbReference type="Proteomes" id="UP001195483"/>
    </source>
</evidence>
<evidence type="ECO:0000256" key="8">
    <source>
        <dbReference type="ARBA" id="ARBA00022737"/>
    </source>
</evidence>
<accession>A0AAE0T9U4</accession>
<feature type="domain" description="EF-hand" evidence="22">
    <location>
        <begin position="851"/>
        <end position="886"/>
    </location>
</feature>
<evidence type="ECO:0000256" key="3">
    <source>
        <dbReference type="ARBA" id="ARBA00012698"/>
    </source>
</evidence>
<dbReference type="InterPro" id="IPR017927">
    <property type="entry name" value="FAD-bd_FR_type"/>
</dbReference>
<evidence type="ECO:0000259" key="22">
    <source>
        <dbReference type="PROSITE" id="PS50222"/>
    </source>
</evidence>
<dbReference type="SMART" id="SM00054">
    <property type="entry name" value="EFh"/>
    <property type="match status" value="2"/>
</dbReference>
<keyword evidence="15" id="KW-0325">Glycoprotein</keyword>